<dbReference type="Pfam" id="PF20118">
    <property type="entry name" value="DUF6508"/>
    <property type="match status" value="1"/>
</dbReference>
<gene>
    <name evidence="1" type="ORF">EI693_21200</name>
</gene>
<reference evidence="1 2" key="1">
    <citation type="submission" date="2018-12" db="EMBL/GenBank/DDBJ databases">
        <authorList>
            <person name="Li S."/>
            <person name="Yang R."/>
            <person name="Chen G."/>
            <person name="Zou L."/>
            <person name="Zhang C."/>
            <person name="Chen Y."/>
            <person name="Liu Z."/>
            <person name="Li Y."/>
            <person name="Yan Y."/>
            <person name="Huang M."/>
            <person name="Chen T."/>
        </authorList>
    </citation>
    <scope>NUCLEOTIDE SEQUENCE [LARGE SCALE GENOMIC DNA]</scope>
    <source>
        <strain evidence="1 2">2014</strain>
    </source>
</reference>
<sequence length="122" mass="14045">MTLRPAVTSAMVSVILQYKPDIKALKEKGAQSAEWQESLDRLLYVLYGTGFITSFNWREAYKDIEAQTLLPRYINKASLSEVRRLFIYHVRMDRFCTGHLEYIASSGVLDCLLDRLAKLKPV</sequence>
<accession>A0ABM7CVE1</accession>
<dbReference type="RefSeq" id="WP_125465375.1">
    <property type="nucleotide sequence ID" value="NZ_CP034337.1"/>
</dbReference>
<proteinExistence type="predicted"/>
<organism evidence="1 2">
    <name type="scientific">Pseudomonas oryziphila</name>
    <dbReference type="NCBI Taxonomy" id="2894079"/>
    <lineage>
        <taxon>Bacteria</taxon>
        <taxon>Pseudomonadati</taxon>
        <taxon>Pseudomonadota</taxon>
        <taxon>Gammaproteobacteria</taxon>
        <taxon>Pseudomonadales</taxon>
        <taxon>Pseudomonadaceae</taxon>
        <taxon>Pseudomonas</taxon>
    </lineage>
</organism>
<protein>
    <submittedName>
        <fullName evidence="1">Uncharacterized protein</fullName>
    </submittedName>
</protein>
<dbReference type="InterPro" id="IPR045425">
    <property type="entry name" value="DUF6508"/>
</dbReference>
<dbReference type="EMBL" id="CP034337">
    <property type="protein sequence ID" value="AZL75462.1"/>
    <property type="molecule type" value="Genomic_DNA"/>
</dbReference>
<evidence type="ECO:0000313" key="1">
    <source>
        <dbReference type="EMBL" id="AZL75462.1"/>
    </source>
</evidence>
<evidence type="ECO:0000313" key="2">
    <source>
        <dbReference type="Proteomes" id="UP000272622"/>
    </source>
</evidence>
<name>A0ABM7CVE1_9PSED</name>
<dbReference type="Proteomes" id="UP000272622">
    <property type="component" value="Chromosome"/>
</dbReference>
<keyword evidence="2" id="KW-1185">Reference proteome</keyword>